<dbReference type="InterPro" id="IPR029060">
    <property type="entry name" value="PIN-like_dom_sf"/>
</dbReference>
<dbReference type="SUPFAM" id="SSF88723">
    <property type="entry name" value="PIN domain-like"/>
    <property type="match status" value="1"/>
</dbReference>
<evidence type="ECO:0000256" key="4">
    <source>
        <dbReference type="ARBA" id="ARBA00022722"/>
    </source>
</evidence>
<dbReference type="Pfam" id="PF00752">
    <property type="entry name" value="XPG_N"/>
    <property type="match status" value="1"/>
</dbReference>
<sequence length="745" mass="82606">MGVSGLLPLLKSIQKPTQLKKYDGQTLGVDAYGWLHRAAYCCALELGQGKPTQKYLHAAMNRVRMLRHFGVTPYMVFDGDFLPSKAATEESRETNRNEKKKAAMELLRAGKPAQATQEFQKCIDITPEMASALIQLLKKLDIPYVVAPYEADAQLVYLERQGLINGIISDDSDLLVFGAKKLLTKLDQYGNCIEINRKDFCACREVSLTGWSDTEFRRMAIFSGCDYLRGLPGIGLKTAYRMLRKTKAPERIVRMVQMQGKRVSENYLTQFYQAELTFLHQWVFCPTKRELVHLTDLDGERTAEEMPFIGAFVEPAIARSIARGDMNPITKTLIVTSTTPSKRRHSQLAHGTIDQPPPTMKPISSYFKGSSRIPMGEMDPNCFEVDPQRVSQITGGGLVPRVFPLPRPYLEGTTQAAPSHSQGSDVTHTRTSPRLHRRRTEPIANMLNNFVNNPHNTTRRTSSEGTEPCRTIASASTDPANRPPKKARLCEQSEAGPEEDLPQKSRFFPAPKLRRSPRRAKSDAYLLSDDSLDEALLALPDFEGWKPADKTRKSVSVFEEKQSQETSTTTDSESHISFVKDDESSMSSFDTSMPPPSSAASASRVSSTPSRPDIRQFSYTDSNETPASTASRRSSAFSAGSTPSTAPSTAASRMTPLQRLGARAMNGPMSPKLPKPRTNNTDKQFLSGVPVNPAFVPLPKVNLDEVADLNKCGSEDQIIPASDEEDEDEVDLPPKKLNLSRFAFA</sequence>
<dbReference type="CDD" id="cd09908">
    <property type="entry name" value="H3TH_EXO1"/>
    <property type="match status" value="1"/>
</dbReference>
<feature type="region of interest" description="Disordered" evidence="14">
    <location>
        <begin position="549"/>
        <end position="686"/>
    </location>
</feature>
<evidence type="ECO:0000256" key="2">
    <source>
        <dbReference type="ARBA" id="ARBA00004123"/>
    </source>
</evidence>
<evidence type="ECO:0000259" key="16">
    <source>
        <dbReference type="SMART" id="SM00485"/>
    </source>
</evidence>
<dbReference type="GO" id="GO:0003677">
    <property type="term" value="F:DNA binding"/>
    <property type="evidence" value="ECO:0007669"/>
    <property type="project" value="UniProtKB-KW"/>
</dbReference>
<evidence type="ECO:0000256" key="8">
    <source>
        <dbReference type="ARBA" id="ARBA00022839"/>
    </source>
</evidence>
<evidence type="ECO:0000256" key="9">
    <source>
        <dbReference type="ARBA" id="ARBA00022842"/>
    </source>
</evidence>
<dbReference type="EMBL" id="JAAOAR010000810">
    <property type="protein sequence ID" value="KAF5573413.1"/>
    <property type="molecule type" value="Genomic_DNA"/>
</dbReference>
<feature type="domain" description="XPG-I" evidence="15">
    <location>
        <begin position="138"/>
        <end position="208"/>
    </location>
</feature>
<dbReference type="PRINTS" id="PR00853">
    <property type="entry name" value="XPGRADSUPER"/>
</dbReference>
<evidence type="ECO:0000259" key="15">
    <source>
        <dbReference type="SMART" id="SM00484"/>
    </source>
</evidence>
<evidence type="ECO:0000256" key="5">
    <source>
        <dbReference type="ARBA" id="ARBA00022723"/>
    </source>
</evidence>
<feature type="compositionally biased region" description="Low complexity" evidence="14">
    <location>
        <begin position="598"/>
        <end position="611"/>
    </location>
</feature>
<evidence type="ECO:0000313" key="18">
    <source>
        <dbReference type="Proteomes" id="UP000544095"/>
    </source>
</evidence>
<feature type="compositionally biased region" description="Polar residues" evidence="14">
    <location>
        <begin position="446"/>
        <end position="465"/>
    </location>
</feature>
<dbReference type="InterPro" id="IPR006085">
    <property type="entry name" value="XPG_DNA_repair_N"/>
</dbReference>
<feature type="compositionally biased region" description="Polar residues" evidence="14">
    <location>
        <begin position="412"/>
        <end position="430"/>
    </location>
</feature>
<keyword evidence="5" id="KW-0479">Metal-binding</keyword>
<reference evidence="17 18" key="1">
    <citation type="submission" date="2020-05" db="EMBL/GenBank/DDBJ databases">
        <title>Identification and distribution of gene clusters putatively required for synthesis of sphingolipid metabolism inhibitors in phylogenetically diverse species of the filamentous fungus Fusarium.</title>
        <authorList>
            <person name="Kim H.-S."/>
            <person name="Busman M."/>
            <person name="Brown D.W."/>
            <person name="Divon H."/>
            <person name="Uhlig S."/>
            <person name="Proctor R.H."/>
        </authorList>
    </citation>
    <scope>NUCLEOTIDE SEQUENCE [LARGE SCALE GENOMIC DNA]</scope>
    <source>
        <strain evidence="17 18">NRRL 25211</strain>
    </source>
</reference>
<feature type="domain" description="XPG N-terminal" evidence="16">
    <location>
        <begin position="1"/>
        <end position="99"/>
    </location>
</feature>
<comment type="subcellular location">
    <subcellularLocation>
        <location evidence="2">Nucleus</location>
    </subcellularLocation>
</comment>
<comment type="cofactor">
    <cofactor evidence="1">
        <name>Mg(2+)</name>
        <dbReference type="ChEBI" id="CHEBI:18420"/>
    </cofactor>
</comment>
<dbReference type="AlphaFoldDB" id="A0A8H5NQN6"/>
<dbReference type="PANTHER" id="PTHR11081:SF65">
    <property type="entry name" value="DNA DAMAGE-INDUCIBLE PROTEIN DIN7-RELATED"/>
    <property type="match status" value="1"/>
</dbReference>
<dbReference type="InterPro" id="IPR044752">
    <property type="entry name" value="PIN-like_EXO1"/>
</dbReference>
<dbReference type="FunFam" id="1.10.150.20:FF:000011">
    <property type="entry name" value="exonuclease 1"/>
    <property type="match status" value="1"/>
</dbReference>
<evidence type="ECO:0000256" key="14">
    <source>
        <dbReference type="SAM" id="MobiDB-lite"/>
    </source>
</evidence>
<keyword evidence="8 17" id="KW-0269">Exonuclease</keyword>
<evidence type="ECO:0000256" key="6">
    <source>
        <dbReference type="ARBA" id="ARBA00022763"/>
    </source>
</evidence>
<dbReference type="SMART" id="SM00485">
    <property type="entry name" value="XPGN"/>
    <property type="match status" value="1"/>
</dbReference>
<feature type="region of interest" description="Disordered" evidence="14">
    <location>
        <begin position="409"/>
        <end position="521"/>
    </location>
</feature>
<dbReference type="SMART" id="SM00279">
    <property type="entry name" value="HhH2"/>
    <property type="match status" value="1"/>
</dbReference>
<evidence type="ECO:0000256" key="1">
    <source>
        <dbReference type="ARBA" id="ARBA00001946"/>
    </source>
</evidence>
<evidence type="ECO:0000256" key="7">
    <source>
        <dbReference type="ARBA" id="ARBA00022801"/>
    </source>
</evidence>
<evidence type="ECO:0000256" key="13">
    <source>
        <dbReference type="ARBA" id="ARBA00023242"/>
    </source>
</evidence>
<dbReference type="InterPro" id="IPR036279">
    <property type="entry name" value="5-3_exonuclease_C_sf"/>
</dbReference>
<evidence type="ECO:0000313" key="17">
    <source>
        <dbReference type="EMBL" id="KAF5573413.1"/>
    </source>
</evidence>
<feature type="compositionally biased region" description="Basic and acidic residues" evidence="14">
    <location>
        <begin position="549"/>
        <end position="563"/>
    </location>
</feature>
<dbReference type="SMART" id="SM00484">
    <property type="entry name" value="XPGI"/>
    <property type="match status" value="1"/>
</dbReference>
<dbReference type="InterPro" id="IPR006084">
    <property type="entry name" value="XPG/Rad2"/>
</dbReference>
<proteinExistence type="inferred from homology"/>
<evidence type="ECO:0000256" key="10">
    <source>
        <dbReference type="ARBA" id="ARBA00022881"/>
    </source>
</evidence>
<feature type="region of interest" description="Disordered" evidence="14">
    <location>
        <begin position="338"/>
        <end position="360"/>
    </location>
</feature>
<evidence type="ECO:0000256" key="12">
    <source>
        <dbReference type="ARBA" id="ARBA00023204"/>
    </source>
</evidence>
<keyword evidence="12" id="KW-0234">DNA repair</keyword>
<dbReference type="Gene3D" id="3.40.50.1010">
    <property type="entry name" value="5'-nuclease"/>
    <property type="match status" value="1"/>
</dbReference>
<feature type="compositionally biased region" description="Polar residues" evidence="14">
    <location>
        <begin position="617"/>
        <end position="626"/>
    </location>
</feature>
<dbReference type="CDD" id="cd09857">
    <property type="entry name" value="PIN_EXO1"/>
    <property type="match status" value="1"/>
</dbReference>
<dbReference type="GO" id="GO:0005634">
    <property type="term" value="C:nucleus"/>
    <property type="evidence" value="ECO:0007669"/>
    <property type="project" value="UniProtKB-SubCell"/>
</dbReference>
<accession>A0A8H5NQN6</accession>
<dbReference type="GO" id="GO:0035312">
    <property type="term" value="F:5'-3' DNA exonuclease activity"/>
    <property type="evidence" value="ECO:0007669"/>
    <property type="project" value="InterPro"/>
</dbReference>
<keyword evidence="6" id="KW-0227">DNA damage</keyword>
<dbReference type="PANTHER" id="PTHR11081">
    <property type="entry name" value="FLAP ENDONUCLEASE FAMILY MEMBER"/>
    <property type="match status" value="1"/>
</dbReference>
<feature type="compositionally biased region" description="Basic and acidic residues" evidence="14">
    <location>
        <begin position="572"/>
        <end position="583"/>
    </location>
</feature>
<dbReference type="GO" id="GO:0006281">
    <property type="term" value="P:DNA repair"/>
    <property type="evidence" value="ECO:0007669"/>
    <property type="project" value="UniProtKB-KW"/>
</dbReference>
<keyword evidence="13" id="KW-0539">Nucleus</keyword>
<evidence type="ECO:0000256" key="11">
    <source>
        <dbReference type="ARBA" id="ARBA00023125"/>
    </source>
</evidence>
<evidence type="ECO:0000256" key="3">
    <source>
        <dbReference type="ARBA" id="ARBA00010563"/>
    </source>
</evidence>
<dbReference type="FunFam" id="3.40.50.1010:FF:000002">
    <property type="entry name" value="Exonuclease 1, putative"/>
    <property type="match status" value="1"/>
</dbReference>
<name>A0A8H5NQN6_9HYPO</name>
<dbReference type="InterPro" id="IPR037315">
    <property type="entry name" value="EXO1_H3TH"/>
</dbReference>
<protein>
    <submittedName>
        <fullName evidence="17">Exonuclease 1</fullName>
    </submittedName>
</protein>
<keyword evidence="9" id="KW-0460">Magnesium</keyword>
<keyword evidence="4" id="KW-0540">Nuclease</keyword>
<keyword evidence="11" id="KW-0238">DNA-binding</keyword>
<comment type="similarity">
    <text evidence="3">Belongs to the XPG/RAD2 endonuclease family. EXO1 subfamily.</text>
</comment>
<keyword evidence="10" id="KW-0267">Excision nuclease</keyword>
<dbReference type="Proteomes" id="UP000544095">
    <property type="component" value="Unassembled WGS sequence"/>
</dbReference>
<dbReference type="SUPFAM" id="SSF47807">
    <property type="entry name" value="5' to 3' exonuclease, C-terminal subdomain"/>
    <property type="match status" value="1"/>
</dbReference>
<dbReference type="GO" id="GO:0017108">
    <property type="term" value="F:5'-flap endonuclease activity"/>
    <property type="evidence" value="ECO:0007669"/>
    <property type="project" value="TreeGrafter"/>
</dbReference>
<comment type="caution">
    <text evidence="17">The sequence shown here is derived from an EMBL/GenBank/DDBJ whole genome shotgun (WGS) entry which is preliminary data.</text>
</comment>
<keyword evidence="18" id="KW-1185">Reference proteome</keyword>
<dbReference type="GO" id="GO:0046872">
    <property type="term" value="F:metal ion binding"/>
    <property type="evidence" value="ECO:0007669"/>
    <property type="project" value="UniProtKB-KW"/>
</dbReference>
<dbReference type="Pfam" id="PF00867">
    <property type="entry name" value="XPG_I"/>
    <property type="match status" value="1"/>
</dbReference>
<gene>
    <name evidence="17" type="ORF">FPANT_12382</name>
</gene>
<feature type="compositionally biased region" description="Low complexity" evidence="14">
    <location>
        <begin position="627"/>
        <end position="652"/>
    </location>
</feature>
<keyword evidence="7" id="KW-0378">Hydrolase</keyword>
<dbReference type="Gene3D" id="1.10.150.20">
    <property type="entry name" value="5' to 3' exonuclease, C-terminal subdomain"/>
    <property type="match status" value="1"/>
</dbReference>
<dbReference type="InterPro" id="IPR006086">
    <property type="entry name" value="XPG-I_dom"/>
</dbReference>
<dbReference type="InterPro" id="IPR008918">
    <property type="entry name" value="HhH2"/>
</dbReference>
<organism evidence="17 18">
    <name type="scientific">Fusarium pseudoanthophilum</name>
    <dbReference type="NCBI Taxonomy" id="48495"/>
    <lineage>
        <taxon>Eukaryota</taxon>
        <taxon>Fungi</taxon>
        <taxon>Dikarya</taxon>
        <taxon>Ascomycota</taxon>
        <taxon>Pezizomycotina</taxon>
        <taxon>Sordariomycetes</taxon>
        <taxon>Hypocreomycetidae</taxon>
        <taxon>Hypocreales</taxon>
        <taxon>Nectriaceae</taxon>
        <taxon>Fusarium</taxon>
        <taxon>Fusarium fujikuroi species complex</taxon>
    </lineage>
</organism>